<comment type="subcellular location">
    <subcellularLocation>
        <location evidence="1">Nucleus</location>
    </subcellularLocation>
</comment>
<comment type="similarity">
    <text evidence="2">Belongs to the SPP2 family.</text>
</comment>
<sequence>MKKFSLKKTDTNVNNNNKENHRSGNASQEGKVSKKLGMAKFSMKKARRDPQPPVPAVKPSVFNEEIEDRSPQIEKEVVSTTEDVFAKKSKKPGVSDRIVPDDNSNLESAKLEQLFRELASENEGKSISPQKGGTLSLSKEPDAETYARVPISGFGDALVRGMGWNDD</sequence>
<evidence type="ECO:0000313" key="6">
    <source>
        <dbReference type="EMBL" id="KGK35789.1"/>
    </source>
</evidence>
<evidence type="ECO:0000313" key="11">
    <source>
        <dbReference type="Proteomes" id="UP000189274"/>
    </source>
</evidence>
<dbReference type="EMBL" id="JQFK01000339">
    <property type="protein sequence ID" value="KGK35789.1"/>
    <property type="molecule type" value="Genomic_DNA"/>
</dbReference>
<evidence type="ECO:0000313" key="12">
    <source>
        <dbReference type="Proteomes" id="UP000195871"/>
    </source>
</evidence>
<dbReference type="GO" id="GO:0005634">
    <property type="term" value="C:nucleus"/>
    <property type="evidence" value="ECO:0007669"/>
    <property type="project" value="UniProtKB-SubCell"/>
</dbReference>
<evidence type="ECO:0000313" key="9">
    <source>
        <dbReference type="EMBL" id="OUT21522.1"/>
    </source>
</evidence>
<feature type="domain" description="Spp2/MOS2 G-patch" evidence="5">
    <location>
        <begin position="139"/>
        <end position="166"/>
    </location>
</feature>
<dbReference type="AlphaFoldDB" id="A0A099P4C2"/>
<dbReference type="Pfam" id="PF12656">
    <property type="entry name" value="G-patch_2"/>
    <property type="match status" value="1"/>
</dbReference>
<dbReference type="VEuPathDB" id="FungiDB:C5L36_0B05460"/>
<reference evidence="10" key="1">
    <citation type="journal article" date="2014" name="Microb. Cell Fact.">
        <title>Exploiting Issatchenkia orientalis SD108 for succinic acid production.</title>
        <authorList>
            <person name="Xiao H."/>
            <person name="Shao Z."/>
            <person name="Jiang Y."/>
            <person name="Dole S."/>
            <person name="Zhao H."/>
        </authorList>
    </citation>
    <scope>NUCLEOTIDE SEQUENCE [LARGE SCALE GENOMIC DNA]</scope>
    <source>
        <strain evidence="10">SD108</strain>
    </source>
</reference>
<reference evidence="9 12" key="5">
    <citation type="submission" date="2017-05" db="EMBL/GenBank/DDBJ databases">
        <title>The Genome Sequence of Candida krusei Ckrusei653.</title>
        <authorList>
            <person name="Cuomo C."/>
            <person name="Forche A."/>
            <person name="Young S."/>
            <person name="Abouelleil A."/>
            <person name="Cao P."/>
            <person name="Chapman S."/>
            <person name="Cusick C."/>
            <person name="Shea T."/>
            <person name="Nusbaum C."/>
            <person name="Birren B."/>
        </authorList>
    </citation>
    <scope>NUCLEOTIDE SEQUENCE [LARGE SCALE GENOMIC DNA]</scope>
    <source>
        <strain evidence="9 12">Ckrusei653</strain>
    </source>
</reference>
<accession>A0A099P4C2</accession>
<dbReference type="HOGENOM" id="CLU_1594766_0_0_1"/>
<evidence type="ECO:0000256" key="3">
    <source>
        <dbReference type="ARBA" id="ARBA00023242"/>
    </source>
</evidence>
<dbReference type="EMBL" id="MQVM01000011">
    <property type="protein sequence ID" value="ONH74142.1"/>
    <property type="molecule type" value="Genomic_DNA"/>
</dbReference>
<gene>
    <name evidence="8" type="ORF">BOH78_2724</name>
    <name evidence="9" type="ORF">CAS74_003641</name>
    <name evidence="7" type="ORF">JL09_g1051</name>
    <name evidence="6" type="ORF">JL09_g5061</name>
</gene>
<feature type="region of interest" description="Disordered" evidence="4">
    <location>
        <begin position="1"/>
        <end position="71"/>
    </location>
</feature>
<dbReference type="Proteomes" id="UP000029867">
    <property type="component" value="Unassembled WGS sequence"/>
</dbReference>
<evidence type="ECO:0000259" key="5">
    <source>
        <dbReference type="Pfam" id="PF12656"/>
    </source>
</evidence>
<keyword evidence="3" id="KW-0539">Nucleus</keyword>
<evidence type="ECO:0000313" key="8">
    <source>
        <dbReference type="EMBL" id="ONH74142.1"/>
    </source>
</evidence>
<protein>
    <submittedName>
        <fullName evidence="8">Pre-mRNA-splicing factor SPP2</fullName>
    </submittedName>
</protein>
<evidence type="ECO:0000313" key="7">
    <source>
        <dbReference type="EMBL" id="KGK39795.1"/>
    </source>
</evidence>
<dbReference type="Proteomes" id="UP000189274">
    <property type="component" value="Unassembled WGS sequence"/>
</dbReference>
<dbReference type="Proteomes" id="UP000195871">
    <property type="component" value="Unassembled WGS sequence"/>
</dbReference>
<dbReference type="EMBL" id="NHMM01000005">
    <property type="protein sequence ID" value="OUT21522.1"/>
    <property type="molecule type" value="Genomic_DNA"/>
</dbReference>
<dbReference type="EMBL" id="JQFK01000006">
    <property type="protein sequence ID" value="KGK39795.1"/>
    <property type="molecule type" value="Genomic_DNA"/>
</dbReference>
<reference evidence="7" key="2">
    <citation type="submission" date="2014-08" db="EMBL/GenBank/DDBJ databases">
        <title>Exploiting Issatchenkia orientalis SD108 for Succinic Acid Production.</title>
        <authorList>
            <person name="Xiao H."/>
            <person name="Shao Z."/>
            <person name="Jiang Y."/>
            <person name="Dole S."/>
            <person name="Zhao H."/>
        </authorList>
    </citation>
    <scope>NUCLEOTIDE SEQUENCE [LARGE SCALE GENOMIC DNA]</scope>
    <source>
        <strain evidence="7">SD108</strain>
    </source>
</reference>
<comment type="caution">
    <text evidence="7">The sequence shown here is derived from an EMBL/GenBank/DDBJ whole genome shotgun (WGS) entry which is preliminary data.</text>
</comment>
<reference evidence="8" key="4">
    <citation type="submission" date="2017-01" db="EMBL/GenBank/DDBJ databases">
        <authorList>
            <person name="Mah S.A."/>
            <person name="Swanson W.J."/>
            <person name="Moy G.W."/>
            <person name="Vacquier V.D."/>
        </authorList>
    </citation>
    <scope>NUCLEOTIDE SEQUENCE [LARGE SCALE GENOMIC DNA]</scope>
    <source>
        <strain evidence="8">129</strain>
    </source>
</reference>
<organism evidence="7 10">
    <name type="scientific">Pichia kudriavzevii</name>
    <name type="common">Yeast</name>
    <name type="synonym">Issatchenkia orientalis</name>
    <dbReference type="NCBI Taxonomy" id="4909"/>
    <lineage>
        <taxon>Eukaryota</taxon>
        <taxon>Fungi</taxon>
        <taxon>Dikarya</taxon>
        <taxon>Ascomycota</taxon>
        <taxon>Saccharomycotina</taxon>
        <taxon>Pichiomycetes</taxon>
        <taxon>Pichiales</taxon>
        <taxon>Pichiaceae</taxon>
        <taxon>Pichia</taxon>
    </lineage>
</organism>
<evidence type="ECO:0000313" key="10">
    <source>
        <dbReference type="Proteomes" id="UP000029867"/>
    </source>
</evidence>
<proteinExistence type="inferred from homology"/>
<name>A0A099P4C2_PICKU</name>
<evidence type="ECO:0000256" key="4">
    <source>
        <dbReference type="SAM" id="MobiDB-lite"/>
    </source>
</evidence>
<evidence type="ECO:0000256" key="1">
    <source>
        <dbReference type="ARBA" id="ARBA00004123"/>
    </source>
</evidence>
<feature type="compositionally biased region" description="Polar residues" evidence="4">
    <location>
        <begin position="125"/>
        <end position="137"/>
    </location>
</feature>
<reference evidence="11" key="3">
    <citation type="journal article" date="2017" name="Genome Announc.">
        <title>Genome sequences of Cyberlindnera fabianii 65, Pichia kudriavzevii 129, and Saccharomyces cerevisiae 131 isolated from fermented masau fruits in Zimbabwe.</title>
        <authorList>
            <person name="van Rijswijck I.M.H."/>
            <person name="Derks M.F.L."/>
            <person name="Abee T."/>
            <person name="de Ridder D."/>
            <person name="Smid E.J."/>
        </authorList>
    </citation>
    <scope>NUCLEOTIDE SEQUENCE [LARGE SCALE GENOMIC DNA]</scope>
    <source>
        <strain evidence="11">129</strain>
    </source>
</reference>
<evidence type="ECO:0000256" key="2">
    <source>
        <dbReference type="ARBA" id="ARBA00008576"/>
    </source>
</evidence>
<dbReference type="InterPro" id="IPR026822">
    <property type="entry name" value="Spp2/MOS2_G-patch"/>
</dbReference>
<feature type="region of interest" description="Disordered" evidence="4">
    <location>
        <begin position="120"/>
        <end position="141"/>
    </location>
</feature>